<evidence type="ECO:0000313" key="1">
    <source>
        <dbReference type="EMBL" id="TFK94128.1"/>
    </source>
</evidence>
<protein>
    <submittedName>
        <fullName evidence="1">Uncharacterized protein</fullName>
    </submittedName>
</protein>
<dbReference type="InParanoid" id="A0A5C3Q1R0"/>
<reference evidence="1 2" key="1">
    <citation type="journal article" date="2019" name="Nat. Ecol. Evol.">
        <title>Megaphylogeny resolves global patterns of mushroom evolution.</title>
        <authorList>
            <person name="Varga T."/>
            <person name="Krizsan K."/>
            <person name="Foldi C."/>
            <person name="Dima B."/>
            <person name="Sanchez-Garcia M."/>
            <person name="Sanchez-Ramirez S."/>
            <person name="Szollosi G.J."/>
            <person name="Szarkandi J.G."/>
            <person name="Papp V."/>
            <person name="Albert L."/>
            <person name="Andreopoulos W."/>
            <person name="Angelini C."/>
            <person name="Antonin V."/>
            <person name="Barry K.W."/>
            <person name="Bougher N.L."/>
            <person name="Buchanan P."/>
            <person name="Buyck B."/>
            <person name="Bense V."/>
            <person name="Catcheside P."/>
            <person name="Chovatia M."/>
            <person name="Cooper J."/>
            <person name="Damon W."/>
            <person name="Desjardin D."/>
            <person name="Finy P."/>
            <person name="Geml J."/>
            <person name="Haridas S."/>
            <person name="Hughes K."/>
            <person name="Justo A."/>
            <person name="Karasinski D."/>
            <person name="Kautmanova I."/>
            <person name="Kiss B."/>
            <person name="Kocsube S."/>
            <person name="Kotiranta H."/>
            <person name="LaButti K.M."/>
            <person name="Lechner B.E."/>
            <person name="Liimatainen K."/>
            <person name="Lipzen A."/>
            <person name="Lukacs Z."/>
            <person name="Mihaltcheva S."/>
            <person name="Morgado L.N."/>
            <person name="Niskanen T."/>
            <person name="Noordeloos M.E."/>
            <person name="Ohm R.A."/>
            <person name="Ortiz-Santana B."/>
            <person name="Ovrebo C."/>
            <person name="Racz N."/>
            <person name="Riley R."/>
            <person name="Savchenko A."/>
            <person name="Shiryaev A."/>
            <person name="Soop K."/>
            <person name="Spirin V."/>
            <person name="Szebenyi C."/>
            <person name="Tomsovsky M."/>
            <person name="Tulloss R.E."/>
            <person name="Uehling J."/>
            <person name="Grigoriev I.V."/>
            <person name="Vagvolgyi C."/>
            <person name="Papp T."/>
            <person name="Martin F.M."/>
            <person name="Miettinen O."/>
            <person name="Hibbett D.S."/>
            <person name="Nagy L.G."/>
        </authorList>
    </citation>
    <scope>NUCLEOTIDE SEQUENCE [LARGE SCALE GENOMIC DNA]</scope>
    <source>
        <strain evidence="1 2">HHB13444</strain>
    </source>
</reference>
<sequence>MPLSNADKKRCRAALDILETKQLQFDWGTNWASVHDGNTSQLGGLKPGSRRDSAAPRHYWVGLFNSRDKRLIAPPLVEASFANPPTTAEAVEALRAEVDNS</sequence>
<evidence type="ECO:0000313" key="2">
    <source>
        <dbReference type="Proteomes" id="UP000308197"/>
    </source>
</evidence>
<dbReference type="Proteomes" id="UP000308197">
    <property type="component" value="Unassembled WGS sequence"/>
</dbReference>
<organism evidence="1 2">
    <name type="scientific">Polyporus arcularius HHB13444</name>
    <dbReference type="NCBI Taxonomy" id="1314778"/>
    <lineage>
        <taxon>Eukaryota</taxon>
        <taxon>Fungi</taxon>
        <taxon>Dikarya</taxon>
        <taxon>Basidiomycota</taxon>
        <taxon>Agaricomycotina</taxon>
        <taxon>Agaricomycetes</taxon>
        <taxon>Polyporales</taxon>
        <taxon>Polyporaceae</taxon>
        <taxon>Polyporus</taxon>
    </lineage>
</organism>
<dbReference type="EMBL" id="ML210972">
    <property type="protein sequence ID" value="TFK94128.1"/>
    <property type="molecule type" value="Genomic_DNA"/>
</dbReference>
<dbReference type="AlphaFoldDB" id="A0A5C3Q1R0"/>
<keyword evidence="2" id="KW-1185">Reference proteome</keyword>
<gene>
    <name evidence="1" type="ORF">K466DRAFT_4822</name>
</gene>
<proteinExistence type="predicted"/>
<accession>A0A5C3Q1R0</accession>
<name>A0A5C3Q1R0_9APHY</name>